<proteinExistence type="predicted"/>
<evidence type="ECO:0000313" key="2">
    <source>
        <dbReference type="Proteomes" id="UP000245884"/>
    </source>
</evidence>
<organism evidence="1 2">
    <name type="scientific">Jaminaea rosea</name>
    <dbReference type="NCBI Taxonomy" id="1569628"/>
    <lineage>
        <taxon>Eukaryota</taxon>
        <taxon>Fungi</taxon>
        <taxon>Dikarya</taxon>
        <taxon>Basidiomycota</taxon>
        <taxon>Ustilaginomycotina</taxon>
        <taxon>Exobasidiomycetes</taxon>
        <taxon>Microstromatales</taxon>
        <taxon>Microstromatales incertae sedis</taxon>
        <taxon>Jaminaea</taxon>
    </lineage>
</organism>
<reference evidence="1 2" key="1">
    <citation type="journal article" date="2018" name="Mol. Biol. Evol.">
        <title>Broad Genomic Sampling Reveals a Smut Pathogenic Ancestry of the Fungal Clade Ustilaginomycotina.</title>
        <authorList>
            <person name="Kijpornyongpan T."/>
            <person name="Mondo S.J."/>
            <person name="Barry K."/>
            <person name="Sandor L."/>
            <person name="Lee J."/>
            <person name="Lipzen A."/>
            <person name="Pangilinan J."/>
            <person name="LaButti K."/>
            <person name="Hainaut M."/>
            <person name="Henrissat B."/>
            <person name="Grigoriev I.V."/>
            <person name="Spatafora J.W."/>
            <person name="Aime M.C."/>
        </authorList>
    </citation>
    <scope>NUCLEOTIDE SEQUENCE [LARGE SCALE GENOMIC DNA]</scope>
    <source>
        <strain evidence="1 2">MCA 5214</strain>
    </source>
</reference>
<dbReference type="GeneID" id="37028916"/>
<evidence type="ECO:0000313" key="1">
    <source>
        <dbReference type="EMBL" id="PWN25030.1"/>
    </source>
</evidence>
<accession>A0A316UII6</accession>
<dbReference type="RefSeq" id="XP_025359642.1">
    <property type="nucleotide sequence ID" value="XM_025507093.1"/>
</dbReference>
<protein>
    <submittedName>
        <fullName evidence="1">Uncharacterized protein</fullName>
    </submittedName>
</protein>
<sequence length="109" mass="11996">MSCVCERVCGFLSPLSLSHPLSSHRHASMNMDLKPDAPPERMTPIIAAFDVLTSTLVYRVAKLTLYIELLLIAYCMYGSLVAGRGVSGAIKAAWQKWVCALFSPHANER</sequence>
<gene>
    <name evidence="1" type="ORF">BDZ90DRAFT_234635</name>
</gene>
<dbReference type="Proteomes" id="UP000245884">
    <property type="component" value="Unassembled WGS sequence"/>
</dbReference>
<name>A0A316UII6_9BASI</name>
<feature type="non-terminal residue" evidence="1">
    <location>
        <position position="109"/>
    </location>
</feature>
<dbReference type="EMBL" id="KZ819678">
    <property type="protein sequence ID" value="PWN25030.1"/>
    <property type="molecule type" value="Genomic_DNA"/>
</dbReference>
<dbReference type="AlphaFoldDB" id="A0A316UII6"/>
<keyword evidence="2" id="KW-1185">Reference proteome</keyword>